<dbReference type="Pfam" id="PF01810">
    <property type="entry name" value="LysE"/>
    <property type="match status" value="1"/>
</dbReference>
<evidence type="ECO:0000256" key="6">
    <source>
        <dbReference type="SAM" id="Phobius"/>
    </source>
</evidence>
<feature type="transmembrane region" description="Helical" evidence="6">
    <location>
        <begin position="64"/>
        <end position="86"/>
    </location>
</feature>
<dbReference type="Proteomes" id="UP001597042">
    <property type="component" value="Unassembled WGS sequence"/>
</dbReference>
<evidence type="ECO:0000313" key="8">
    <source>
        <dbReference type="Proteomes" id="UP001597042"/>
    </source>
</evidence>
<accession>A0ABW2ZPW1</accession>
<feature type="transmembrane region" description="Helical" evidence="6">
    <location>
        <begin position="198"/>
        <end position="216"/>
    </location>
</feature>
<name>A0ABW2ZPW1_9MICO</name>
<evidence type="ECO:0000256" key="2">
    <source>
        <dbReference type="ARBA" id="ARBA00022475"/>
    </source>
</evidence>
<keyword evidence="4 6" id="KW-1133">Transmembrane helix</keyword>
<comment type="subcellular location">
    <subcellularLocation>
        <location evidence="1">Cell membrane</location>
        <topology evidence="1">Multi-pass membrane protein</topology>
    </subcellularLocation>
</comment>
<keyword evidence="3 6" id="KW-0812">Transmembrane</keyword>
<dbReference type="PANTHER" id="PTHR30086">
    <property type="entry name" value="ARGININE EXPORTER PROTEIN ARGO"/>
    <property type="match status" value="1"/>
</dbReference>
<keyword evidence="8" id="KW-1185">Reference proteome</keyword>
<protein>
    <submittedName>
        <fullName evidence="7">LysE/ArgO family amino acid transporter</fullName>
    </submittedName>
</protein>
<proteinExistence type="predicted"/>
<dbReference type="RefSeq" id="WP_378751162.1">
    <property type="nucleotide sequence ID" value="NZ_JBHSSV010000004.1"/>
</dbReference>
<feature type="transmembrane region" description="Helical" evidence="6">
    <location>
        <begin position="125"/>
        <end position="142"/>
    </location>
</feature>
<evidence type="ECO:0000256" key="5">
    <source>
        <dbReference type="ARBA" id="ARBA00023136"/>
    </source>
</evidence>
<dbReference type="PANTHER" id="PTHR30086:SF20">
    <property type="entry name" value="ARGININE EXPORTER PROTEIN ARGO-RELATED"/>
    <property type="match status" value="1"/>
</dbReference>
<reference evidence="8" key="1">
    <citation type="journal article" date="2019" name="Int. J. Syst. Evol. Microbiol.">
        <title>The Global Catalogue of Microorganisms (GCM) 10K type strain sequencing project: providing services to taxonomists for standard genome sequencing and annotation.</title>
        <authorList>
            <consortium name="The Broad Institute Genomics Platform"/>
            <consortium name="The Broad Institute Genome Sequencing Center for Infectious Disease"/>
            <person name="Wu L."/>
            <person name="Ma J."/>
        </authorList>
    </citation>
    <scope>NUCLEOTIDE SEQUENCE [LARGE SCALE GENOMIC DNA]</scope>
    <source>
        <strain evidence="8">CCUG 50754</strain>
    </source>
</reference>
<keyword evidence="5 6" id="KW-0472">Membrane</keyword>
<sequence>MLTSVLAGFGLGLSLIVAIGAQNLFVLRQGLRREHLVAVVVICAASDAALIALGVSGVGLALQALPWLVTVVRWVGFAFLIGYGLLAARRAWRPSGEALEVHEVEASVDAPPSAMAMATVTRTRLAPVALTALALTWLNPHVYLDTVFLLGSIASTHGDLRWWFAAGAMAASVVWFVGLAFGARLLGRWLSSPRAWRILDGIIAVIMIALGISLVLPH</sequence>
<keyword evidence="2" id="KW-1003">Cell membrane</keyword>
<evidence type="ECO:0000256" key="3">
    <source>
        <dbReference type="ARBA" id="ARBA00022692"/>
    </source>
</evidence>
<dbReference type="InterPro" id="IPR001123">
    <property type="entry name" value="LeuE-type"/>
</dbReference>
<evidence type="ECO:0000256" key="1">
    <source>
        <dbReference type="ARBA" id="ARBA00004651"/>
    </source>
</evidence>
<feature type="transmembrane region" description="Helical" evidence="6">
    <location>
        <begin position="162"/>
        <end position="186"/>
    </location>
</feature>
<evidence type="ECO:0000256" key="4">
    <source>
        <dbReference type="ARBA" id="ARBA00022989"/>
    </source>
</evidence>
<evidence type="ECO:0000313" key="7">
    <source>
        <dbReference type="EMBL" id="MFD0780678.1"/>
    </source>
</evidence>
<gene>
    <name evidence="7" type="ORF">ACFQZV_05115</name>
</gene>
<organism evidence="7 8">
    <name type="scientific">Microbacterium koreense</name>
    <dbReference type="NCBI Taxonomy" id="323761"/>
    <lineage>
        <taxon>Bacteria</taxon>
        <taxon>Bacillati</taxon>
        <taxon>Actinomycetota</taxon>
        <taxon>Actinomycetes</taxon>
        <taxon>Micrococcales</taxon>
        <taxon>Microbacteriaceae</taxon>
        <taxon>Microbacterium</taxon>
    </lineage>
</organism>
<feature type="transmembrane region" description="Helical" evidence="6">
    <location>
        <begin position="36"/>
        <end position="58"/>
    </location>
</feature>
<dbReference type="EMBL" id="JBHTIM010000001">
    <property type="protein sequence ID" value="MFD0780678.1"/>
    <property type="molecule type" value="Genomic_DNA"/>
</dbReference>
<comment type="caution">
    <text evidence="7">The sequence shown here is derived from an EMBL/GenBank/DDBJ whole genome shotgun (WGS) entry which is preliminary data.</text>
</comment>
<feature type="transmembrane region" description="Helical" evidence="6">
    <location>
        <begin position="6"/>
        <end position="27"/>
    </location>
</feature>